<dbReference type="EMBL" id="JAWWNJ010000282">
    <property type="protein sequence ID" value="KAK6966348.1"/>
    <property type="molecule type" value="Genomic_DNA"/>
</dbReference>
<name>A0AAV9Z0L1_9AGAR</name>
<evidence type="ECO:0000313" key="3">
    <source>
        <dbReference type="Proteomes" id="UP001362999"/>
    </source>
</evidence>
<feature type="compositionally biased region" description="Basic and acidic residues" evidence="1">
    <location>
        <begin position="131"/>
        <end position="144"/>
    </location>
</feature>
<accession>A0AAV9Z0L1</accession>
<protein>
    <submittedName>
        <fullName evidence="2">Uncharacterized protein</fullName>
    </submittedName>
</protein>
<feature type="compositionally biased region" description="Basic residues" evidence="1">
    <location>
        <begin position="114"/>
        <end position="126"/>
    </location>
</feature>
<evidence type="ECO:0000313" key="2">
    <source>
        <dbReference type="EMBL" id="KAK6966348.1"/>
    </source>
</evidence>
<comment type="caution">
    <text evidence="2">The sequence shown here is derived from an EMBL/GenBank/DDBJ whole genome shotgun (WGS) entry which is preliminary data.</text>
</comment>
<evidence type="ECO:0000256" key="1">
    <source>
        <dbReference type="SAM" id="MobiDB-lite"/>
    </source>
</evidence>
<feature type="compositionally biased region" description="Basic and acidic residues" evidence="1">
    <location>
        <begin position="155"/>
        <end position="169"/>
    </location>
</feature>
<feature type="compositionally biased region" description="Low complexity" evidence="1">
    <location>
        <begin position="79"/>
        <end position="88"/>
    </location>
</feature>
<proteinExistence type="predicted"/>
<sequence>MSTSTPTDTVRVVLFSPNNSSAVTLEVPVEKAEHTVERLRNLNDSILNLEVYCYIRAGKEKEGRGREEVKDEWGLSAYTRGTQGGKTTRAARTRRLVETDSQQDQGGTWPGRGKAGRRRSRDRRKVGQGYKEPDEFGRGYERRLNTRPRVVVKRRSPDEREMSGRRSRQ</sequence>
<organism evidence="2 3">
    <name type="scientific">Favolaschia claudopus</name>
    <dbReference type="NCBI Taxonomy" id="2862362"/>
    <lineage>
        <taxon>Eukaryota</taxon>
        <taxon>Fungi</taxon>
        <taxon>Dikarya</taxon>
        <taxon>Basidiomycota</taxon>
        <taxon>Agaricomycotina</taxon>
        <taxon>Agaricomycetes</taxon>
        <taxon>Agaricomycetidae</taxon>
        <taxon>Agaricales</taxon>
        <taxon>Marasmiineae</taxon>
        <taxon>Mycenaceae</taxon>
        <taxon>Favolaschia</taxon>
    </lineage>
</organism>
<dbReference type="Proteomes" id="UP001362999">
    <property type="component" value="Unassembled WGS sequence"/>
</dbReference>
<feature type="region of interest" description="Disordered" evidence="1">
    <location>
        <begin position="76"/>
        <end position="169"/>
    </location>
</feature>
<dbReference type="AlphaFoldDB" id="A0AAV9Z0L1"/>
<reference evidence="2 3" key="1">
    <citation type="journal article" date="2024" name="J Genomics">
        <title>Draft genome sequencing and assembly of Favolaschia claudopus CIRM-BRFM 2984 isolated from oak limbs.</title>
        <authorList>
            <person name="Navarro D."/>
            <person name="Drula E."/>
            <person name="Chaduli D."/>
            <person name="Cazenave R."/>
            <person name="Ahrendt S."/>
            <person name="Wang J."/>
            <person name="Lipzen A."/>
            <person name="Daum C."/>
            <person name="Barry K."/>
            <person name="Grigoriev I.V."/>
            <person name="Favel A."/>
            <person name="Rosso M.N."/>
            <person name="Martin F."/>
        </authorList>
    </citation>
    <scope>NUCLEOTIDE SEQUENCE [LARGE SCALE GENOMIC DNA]</scope>
    <source>
        <strain evidence="2 3">CIRM-BRFM 2984</strain>
    </source>
</reference>
<keyword evidence="3" id="KW-1185">Reference proteome</keyword>
<gene>
    <name evidence="2" type="ORF">R3P38DRAFT_2816430</name>
</gene>